<reference evidence="8" key="1">
    <citation type="submission" date="2020-09" db="EMBL/GenBank/DDBJ databases">
        <title>Hoyosella lacisalsi sp. nov., a halotolerant actinobacterium isolated from soil of Lake Gudzhirganskoe.</title>
        <authorList>
            <person name="Yang Q."/>
            <person name="Guo P.Y."/>
            <person name="Liu S.W."/>
            <person name="Li F.N."/>
            <person name="Sun C.H."/>
        </authorList>
    </citation>
    <scope>NUCLEOTIDE SEQUENCE</scope>
    <source>
        <strain evidence="8">G463</strain>
    </source>
</reference>
<dbReference type="RefSeq" id="WP_192039390.1">
    <property type="nucleotide sequence ID" value="NZ_JACYWE010000005.1"/>
</dbReference>
<dbReference type="PROSITE" id="PS50893">
    <property type="entry name" value="ABC_TRANSPORTER_2"/>
    <property type="match status" value="1"/>
</dbReference>
<evidence type="ECO:0000313" key="8">
    <source>
        <dbReference type="EMBL" id="MBD8506783.1"/>
    </source>
</evidence>
<gene>
    <name evidence="8" type="ORF">HT102_09815</name>
</gene>
<feature type="domain" description="ABC transporter" evidence="6">
    <location>
        <begin position="322"/>
        <end position="551"/>
    </location>
</feature>
<evidence type="ECO:0000256" key="3">
    <source>
        <dbReference type="ARBA" id="ARBA00022989"/>
    </source>
</evidence>
<evidence type="ECO:0000313" key="9">
    <source>
        <dbReference type="Proteomes" id="UP000642993"/>
    </source>
</evidence>
<keyword evidence="4 5" id="KW-0472">Membrane</keyword>
<comment type="subcellular location">
    <subcellularLocation>
        <location evidence="1">Cell membrane</location>
        <topology evidence="1">Multi-pass membrane protein</topology>
    </subcellularLocation>
</comment>
<dbReference type="GO" id="GO:0016887">
    <property type="term" value="F:ATP hydrolysis activity"/>
    <property type="evidence" value="ECO:0007669"/>
    <property type="project" value="InterPro"/>
</dbReference>
<dbReference type="AlphaFoldDB" id="A0A927JCH6"/>
<dbReference type="InterPro" id="IPR039421">
    <property type="entry name" value="Type_1_exporter"/>
</dbReference>
<dbReference type="GO" id="GO:0005524">
    <property type="term" value="F:ATP binding"/>
    <property type="evidence" value="ECO:0007669"/>
    <property type="project" value="UniProtKB-KW"/>
</dbReference>
<evidence type="ECO:0000259" key="6">
    <source>
        <dbReference type="PROSITE" id="PS50893"/>
    </source>
</evidence>
<dbReference type="Gene3D" id="1.20.1560.10">
    <property type="entry name" value="ABC transporter type 1, transmembrane domain"/>
    <property type="match status" value="1"/>
</dbReference>
<sequence length="551" mass="56687">MLARALSRHRWPLVGATVLVSLHQAAEATVPIAIGIIVDRAIASGDIRFLVLALAALGALFLVLTFSWRFGARIVVSAVQREAHALRVEVAGRILDPRGIRAPLKAGELTTISTTDADNTAWFLDLIPRAVAALTALAIISAALLVTTLPLGLIVLLGTPAIMGLVQLGSPALIRRTEQQQDCVGQATSTATDVVTGMRPLRGIGAEASATALFDRRSQAALAARLRAARAHSLVTALGVTASALLAVGVVGGAGWMALTGTLTPGELIIVAGLAQFLLEPLGLLASIPPMLAASRGSARRIALVLDAPFAAPPGPGSAPPPVGTSLALRGVSHHGLSGIDLAIGAGEHVAVFAHHPGDADALAALLSSHAPERGSLLIDGTDIARLGLAQARSALIVEPHHTELFAGTIRDNITLGREGVDLDMVLAASAAADVVAAHPEGLGHAVADRGATLSGGQRQRLALARALHADPPILVLHDPTTAVDAVTEQSIATGIRALRAGRTTVTITRSPALLAAAHRVVEVRDGRVASIATHSWLMQHEPAYRAEVAR</sequence>
<dbReference type="PROSITE" id="PS00211">
    <property type="entry name" value="ABC_TRANSPORTER_1"/>
    <property type="match status" value="1"/>
</dbReference>
<dbReference type="Pfam" id="PF00664">
    <property type="entry name" value="ABC_membrane"/>
    <property type="match status" value="1"/>
</dbReference>
<dbReference type="EMBL" id="JACYWE010000005">
    <property type="protein sequence ID" value="MBD8506783.1"/>
    <property type="molecule type" value="Genomic_DNA"/>
</dbReference>
<keyword evidence="8" id="KW-0547">Nucleotide-binding</keyword>
<dbReference type="Proteomes" id="UP000642993">
    <property type="component" value="Unassembled WGS sequence"/>
</dbReference>
<protein>
    <submittedName>
        <fullName evidence="8">ABC transporter ATP-binding protein</fullName>
    </submittedName>
</protein>
<keyword evidence="3 5" id="KW-1133">Transmembrane helix</keyword>
<proteinExistence type="predicted"/>
<dbReference type="CDD" id="cd07346">
    <property type="entry name" value="ABC_6TM_exporters"/>
    <property type="match status" value="1"/>
</dbReference>
<keyword evidence="8" id="KW-0067">ATP-binding</keyword>
<dbReference type="GO" id="GO:0015421">
    <property type="term" value="F:ABC-type oligopeptide transporter activity"/>
    <property type="evidence" value="ECO:0007669"/>
    <property type="project" value="TreeGrafter"/>
</dbReference>
<evidence type="ECO:0000256" key="5">
    <source>
        <dbReference type="SAM" id="Phobius"/>
    </source>
</evidence>
<accession>A0A927JCH6</accession>
<dbReference type="PROSITE" id="PS50929">
    <property type="entry name" value="ABC_TM1F"/>
    <property type="match status" value="1"/>
</dbReference>
<dbReference type="Gene3D" id="3.40.50.300">
    <property type="entry name" value="P-loop containing nucleotide triphosphate hydrolases"/>
    <property type="match status" value="1"/>
</dbReference>
<comment type="caution">
    <text evidence="8">The sequence shown here is derived from an EMBL/GenBank/DDBJ whole genome shotgun (WGS) entry which is preliminary data.</text>
</comment>
<dbReference type="GO" id="GO:0005886">
    <property type="term" value="C:plasma membrane"/>
    <property type="evidence" value="ECO:0007669"/>
    <property type="project" value="UniProtKB-SubCell"/>
</dbReference>
<feature type="transmembrane region" description="Helical" evidence="5">
    <location>
        <begin position="49"/>
        <end position="71"/>
    </location>
</feature>
<feature type="transmembrane region" description="Helical" evidence="5">
    <location>
        <begin position="151"/>
        <end position="169"/>
    </location>
</feature>
<dbReference type="PANTHER" id="PTHR43394:SF1">
    <property type="entry name" value="ATP-BINDING CASSETTE SUB-FAMILY B MEMBER 10, MITOCHONDRIAL"/>
    <property type="match status" value="1"/>
</dbReference>
<dbReference type="InterPro" id="IPR011527">
    <property type="entry name" value="ABC1_TM_dom"/>
</dbReference>
<dbReference type="SUPFAM" id="SSF90123">
    <property type="entry name" value="ABC transporter transmembrane region"/>
    <property type="match status" value="1"/>
</dbReference>
<evidence type="ECO:0000256" key="4">
    <source>
        <dbReference type="ARBA" id="ARBA00023136"/>
    </source>
</evidence>
<feature type="transmembrane region" description="Helical" evidence="5">
    <location>
        <begin position="126"/>
        <end position="145"/>
    </location>
</feature>
<evidence type="ECO:0000259" key="7">
    <source>
        <dbReference type="PROSITE" id="PS50929"/>
    </source>
</evidence>
<evidence type="ECO:0000256" key="1">
    <source>
        <dbReference type="ARBA" id="ARBA00004651"/>
    </source>
</evidence>
<dbReference type="PANTHER" id="PTHR43394">
    <property type="entry name" value="ATP-DEPENDENT PERMEASE MDL1, MITOCHONDRIAL"/>
    <property type="match status" value="1"/>
</dbReference>
<dbReference type="InterPro" id="IPR017871">
    <property type="entry name" value="ABC_transporter-like_CS"/>
</dbReference>
<dbReference type="SUPFAM" id="SSF52540">
    <property type="entry name" value="P-loop containing nucleoside triphosphate hydrolases"/>
    <property type="match status" value="1"/>
</dbReference>
<dbReference type="InterPro" id="IPR027417">
    <property type="entry name" value="P-loop_NTPase"/>
</dbReference>
<dbReference type="Pfam" id="PF00005">
    <property type="entry name" value="ABC_tran"/>
    <property type="match status" value="1"/>
</dbReference>
<feature type="domain" description="ABC transmembrane type-1" evidence="7">
    <location>
        <begin position="14"/>
        <end position="294"/>
    </location>
</feature>
<keyword evidence="2 5" id="KW-0812">Transmembrane</keyword>
<dbReference type="InterPro" id="IPR036640">
    <property type="entry name" value="ABC1_TM_sf"/>
</dbReference>
<evidence type="ECO:0000256" key="2">
    <source>
        <dbReference type="ARBA" id="ARBA00022692"/>
    </source>
</evidence>
<organism evidence="8 9">
    <name type="scientific">Lolliginicoccus lacisalsi</name>
    <dbReference type="NCBI Taxonomy" id="2742202"/>
    <lineage>
        <taxon>Bacteria</taxon>
        <taxon>Bacillati</taxon>
        <taxon>Actinomycetota</taxon>
        <taxon>Actinomycetes</taxon>
        <taxon>Mycobacteriales</taxon>
        <taxon>Hoyosellaceae</taxon>
        <taxon>Lolliginicoccus</taxon>
    </lineage>
</organism>
<keyword evidence="9" id="KW-1185">Reference proteome</keyword>
<dbReference type="InterPro" id="IPR003439">
    <property type="entry name" value="ABC_transporter-like_ATP-bd"/>
</dbReference>
<name>A0A927JCH6_9ACTN</name>
<feature type="transmembrane region" description="Helical" evidence="5">
    <location>
        <begin position="234"/>
        <end position="256"/>
    </location>
</feature>